<proteinExistence type="predicted"/>
<evidence type="ECO:0000313" key="4">
    <source>
        <dbReference type="Proteomes" id="UP001518989"/>
    </source>
</evidence>
<feature type="compositionally biased region" description="Low complexity" evidence="1">
    <location>
        <begin position="167"/>
        <end position="178"/>
    </location>
</feature>
<feature type="signal peptide" evidence="2">
    <location>
        <begin position="1"/>
        <end position="23"/>
    </location>
</feature>
<protein>
    <submittedName>
        <fullName evidence="3">Uncharacterized protein</fullName>
    </submittedName>
</protein>
<comment type="caution">
    <text evidence="3">The sequence shown here is derived from an EMBL/GenBank/DDBJ whole genome shotgun (WGS) entry which is preliminary data.</text>
</comment>
<feature type="compositionally biased region" description="Polar residues" evidence="1">
    <location>
        <begin position="33"/>
        <end position="51"/>
    </location>
</feature>
<keyword evidence="4" id="KW-1185">Reference proteome</keyword>
<evidence type="ECO:0000256" key="1">
    <source>
        <dbReference type="SAM" id="MobiDB-lite"/>
    </source>
</evidence>
<dbReference type="Proteomes" id="UP001518989">
    <property type="component" value="Unassembled WGS sequence"/>
</dbReference>
<gene>
    <name evidence="3" type="ORF">IAI61_07670</name>
</gene>
<feature type="region of interest" description="Disordered" evidence="1">
    <location>
        <begin position="33"/>
        <end position="52"/>
    </location>
</feature>
<dbReference type="RefSeq" id="WP_207416332.1">
    <property type="nucleotide sequence ID" value="NZ_CP061177.1"/>
</dbReference>
<feature type="chain" id="PRO_5046149426" evidence="2">
    <location>
        <begin position="24"/>
        <end position="202"/>
    </location>
</feature>
<name>A0ABS3KNA9_9PROT</name>
<dbReference type="EMBL" id="JACTNG010000003">
    <property type="protein sequence ID" value="MBO1078904.1"/>
    <property type="molecule type" value="Genomic_DNA"/>
</dbReference>
<feature type="region of interest" description="Disordered" evidence="1">
    <location>
        <begin position="159"/>
        <end position="202"/>
    </location>
</feature>
<keyword evidence="2" id="KW-0732">Signal</keyword>
<sequence>MSLRTTLAAAAALIALGAAPAFAQDGGAGGDSNINNFVRQSPNGMQPQSNGVPVIVDNRDGQPVIRYRGAQPRAEGVEDGRVPRIVDNREGQPVISYGADRALNPVRGARPSRAARQAAARAPMATAPVLNRARAELQRGQFAAAAANLEVVETRMLNQSGGAGDNAALRSVSEARAAASRRDRAGAMRALDAASSHMSRAS</sequence>
<reference evidence="3 4" key="1">
    <citation type="submission" date="2020-09" db="EMBL/GenBank/DDBJ databases">
        <title>Roseomonas.</title>
        <authorList>
            <person name="Zhu W."/>
        </authorList>
    </citation>
    <scope>NUCLEOTIDE SEQUENCE [LARGE SCALE GENOMIC DNA]</scope>
    <source>
        <strain evidence="3 4">573</strain>
    </source>
</reference>
<organism evidence="3 4">
    <name type="scientific">Roseomonas haemaphysalidis</name>
    <dbReference type="NCBI Taxonomy" id="2768162"/>
    <lineage>
        <taxon>Bacteria</taxon>
        <taxon>Pseudomonadati</taxon>
        <taxon>Pseudomonadota</taxon>
        <taxon>Alphaproteobacteria</taxon>
        <taxon>Acetobacterales</taxon>
        <taxon>Roseomonadaceae</taxon>
        <taxon>Roseomonas</taxon>
    </lineage>
</organism>
<evidence type="ECO:0000256" key="2">
    <source>
        <dbReference type="SAM" id="SignalP"/>
    </source>
</evidence>
<accession>A0ABS3KNA9</accession>
<evidence type="ECO:0000313" key="3">
    <source>
        <dbReference type="EMBL" id="MBO1078904.1"/>
    </source>
</evidence>